<feature type="domain" description="DH" evidence="7">
    <location>
        <begin position="205"/>
        <end position="388"/>
    </location>
</feature>
<dbReference type="Proteomes" id="UP000494040">
    <property type="component" value="Unassembled WGS sequence"/>
</dbReference>
<evidence type="ECO:0000313" key="9">
    <source>
        <dbReference type="Proteomes" id="UP000494040"/>
    </source>
</evidence>
<dbReference type="SMART" id="SM00233">
    <property type="entry name" value="PH"/>
    <property type="match status" value="1"/>
</dbReference>
<dbReference type="Gene3D" id="2.30.30.40">
    <property type="entry name" value="SH3 Domains"/>
    <property type="match status" value="1"/>
</dbReference>
<dbReference type="Pfam" id="PF00621">
    <property type="entry name" value="RhoGEF"/>
    <property type="match status" value="1"/>
</dbReference>
<sequence>MVDSEPSELLDSVNFLIGKISCLDIDNRDMIARIEQQEKRFENLMFENAGAKTQETKDTSLFNFADNLEDCIKILIARIGDIEVSHLNLRHKIEILEEKMRNVEQKIRKPPPQIPPKPTNLHLKRSTKGKSRPHHADNNCKQANPSNISTAKLNNTTNNNRSEKIYNSAGGNRANPCLDLDNLQPKEHQSSIGKTIDNQEKEKDKMSCILKELLVSESDYIDQLETIKQGYIIPLKSEPGDGNMYCPELKCKVDDIFGNFEEIYAFHKQVFINELKQSICHESKPIAQCFLKRIDDLNRLYSTYCQNLEKKMLFRQSIKNHYFLKICQDRLGHQLSLETYLIKPVQRITKYQLLIKELLNCNDDTQWRSELQEALECILSVLNCVNESMPTFSVADYPYDLSELGDRLLHNDFLVKSKKPKDLLQKKQKRHILLYQNALMLCKRKEKSFKDTYCFKELLMMNDISCVNLVKEDSRTFDFELVGKSGVYIIEAVDEEQRSCWVNQIKLLLDKVKSNISPIEDDFSDSSDENFNLDTEKTPSCQVYIVGNSYEASKACELTIKKGDIVYLISDENPCWWFVRLYGVDTNCKKEGLVPAANLELYTRTSFYDSFSDTSITNN</sequence>
<dbReference type="InterPro" id="IPR011993">
    <property type="entry name" value="PH-like_dom_sf"/>
</dbReference>
<evidence type="ECO:0000256" key="1">
    <source>
        <dbReference type="ARBA" id="ARBA00022443"/>
    </source>
</evidence>
<feature type="region of interest" description="Disordered" evidence="4">
    <location>
        <begin position="106"/>
        <end position="160"/>
    </location>
</feature>
<feature type="compositionally biased region" description="Basic residues" evidence="4">
    <location>
        <begin position="122"/>
        <end position="133"/>
    </location>
</feature>
<dbReference type="GeneID" id="106662213"/>
<evidence type="ECO:0000259" key="6">
    <source>
        <dbReference type="PROSITE" id="PS50003"/>
    </source>
</evidence>
<accession>A0A8I6RAJ4</accession>
<evidence type="ECO:0000313" key="8">
    <source>
        <dbReference type="EnsemblMetazoa" id="XP_014241584.1"/>
    </source>
</evidence>
<dbReference type="Pfam" id="PF22697">
    <property type="entry name" value="SOS1_NGEF_PH"/>
    <property type="match status" value="1"/>
</dbReference>
<protein>
    <submittedName>
        <fullName evidence="8">Uncharacterized protein</fullName>
    </submittedName>
</protein>
<dbReference type="CDD" id="cd00174">
    <property type="entry name" value="SH3"/>
    <property type="match status" value="1"/>
</dbReference>
<evidence type="ECO:0000256" key="3">
    <source>
        <dbReference type="PROSITE-ProRule" id="PRU00192"/>
    </source>
</evidence>
<keyword evidence="9" id="KW-1185">Reference proteome</keyword>
<dbReference type="InterPro" id="IPR036028">
    <property type="entry name" value="SH3-like_dom_sf"/>
</dbReference>
<dbReference type="PROSITE" id="PS50003">
    <property type="entry name" value="PH_DOMAIN"/>
    <property type="match status" value="1"/>
</dbReference>
<dbReference type="SMART" id="SM00325">
    <property type="entry name" value="RhoGEF"/>
    <property type="match status" value="1"/>
</dbReference>
<dbReference type="PROSITE" id="PS50010">
    <property type="entry name" value="DH_2"/>
    <property type="match status" value="1"/>
</dbReference>
<dbReference type="AlphaFoldDB" id="A0A8I6RAJ4"/>
<evidence type="ECO:0000259" key="5">
    <source>
        <dbReference type="PROSITE" id="PS50002"/>
    </source>
</evidence>
<dbReference type="PROSITE" id="PS50002">
    <property type="entry name" value="SH3"/>
    <property type="match status" value="1"/>
</dbReference>
<dbReference type="EnsemblMetazoa" id="XM_014386098.2">
    <property type="protein sequence ID" value="XP_014241584.1"/>
    <property type="gene ID" value="LOC106662213"/>
</dbReference>
<feature type="domain" description="PH" evidence="6">
    <location>
        <begin position="407"/>
        <end position="510"/>
    </location>
</feature>
<evidence type="ECO:0000256" key="4">
    <source>
        <dbReference type="SAM" id="MobiDB-lite"/>
    </source>
</evidence>
<dbReference type="SUPFAM" id="SSF50729">
    <property type="entry name" value="PH domain-like"/>
    <property type="match status" value="1"/>
</dbReference>
<dbReference type="GO" id="GO:0005737">
    <property type="term" value="C:cytoplasm"/>
    <property type="evidence" value="ECO:0007669"/>
    <property type="project" value="TreeGrafter"/>
</dbReference>
<dbReference type="RefSeq" id="XP_014241584.1">
    <property type="nucleotide sequence ID" value="XM_014386098.2"/>
</dbReference>
<dbReference type="OMA" id="QSICHES"/>
<evidence type="ECO:0000259" key="7">
    <source>
        <dbReference type="PROSITE" id="PS50010"/>
    </source>
</evidence>
<dbReference type="InterPro" id="IPR055251">
    <property type="entry name" value="SOS1_NGEF_PH"/>
</dbReference>
<feature type="domain" description="SH3" evidence="5">
    <location>
        <begin position="539"/>
        <end position="604"/>
    </location>
</feature>
<dbReference type="OrthoDB" id="10004999at2759"/>
<reference evidence="8" key="1">
    <citation type="submission" date="2022-01" db="UniProtKB">
        <authorList>
            <consortium name="EnsemblMetazoa"/>
        </authorList>
    </citation>
    <scope>IDENTIFICATION</scope>
</reference>
<dbReference type="SUPFAM" id="SSF48065">
    <property type="entry name" value="DBL homology domain (DH-domain)"/>
    <property type="match status" value="1"/>
</dbReference>
<dbReference type="CDD" id="cd00160">
    <property type="entry name" value="RhoGEF"/>
    <property type="match status" value="1"/>
</dbReference>
<organism evidence="8 9">
    <name type="scientific">Cimex lectularius</name>
    <name type="common">Bed bug</name>
    <name type="synonym">Acanthia lectularia</name>
    <dbReference type="NCBI Taxonomy" id="79782"/>
    <lineage>
        <taxon>Eukaryota</taxon>
        <taxon>Metazoa</taxon>
        <taxon>Ecdysozoa</taxon>
        <taxon>Arthropoda</taxon>
        <taxon>Hexapoda</taxon>
        <taxon>Insecta</taxon>
        <taxon>Pterygota</taxon>
        <taxon>Neoptera</taxon>
        <taxon>Paraneoptera</taxon>
        <taxon>Hemiptera</taxon>
        <taxon>Heteroptera</taxon>
        <taxon>Panheteroptera</taxon>
        <taxon>Cimicomorpha</taxon>
        <taxon>Cimicidae</taxon>
        <taxon>Cimex</taxon>
    </lineage>
</organism>
<dbReference type="SUPFAM" id="SSF50044">
    <property type="entry name" value="SH3-domain"/>
    <property type="match status" value="1"/>
</dbReference>
<dbReference type="InterPro" id="IPR000219">
    <property type="entry name" value="DH_dom"/>
</dbReference>
<evidence type="ECO:0000256" key="2">
    <source>
        <dbReference type="ARBA" id="ARBA00022658"/>
    </source>
</evidence>
<dbReference type="PANTHER" id="PTHR22826:SF211">
    <property type="entry name" value="LD43457P"/>
    <property type="match status" value="1"/>
</dbReference>
<keyword evidence="2" id="KW-0344">Guanine-nucleotide releasing factor</keyword>
<dbReference type="SMART" id="SM00326">
    <property type="entry name" value="SH3"/>
    <property type="match status" value="1"/>
</dbReference>
<dbReference type="InterPro" id="IPR001452">
    <property type="entry name" value="SH3_domain"/>
</dbReference>
<proteinExistence type="predicted"/>
<dbReference type="InterPro" id="IPR035899">
    <property type="entry name" value="DBL_dom_sf"/>
</dbReference>
<dbReference type="InterPro" id="IPR051336">
    <property type="entry name" value="RhoGEF_Guanine_NuclExch_SF"/>
</dbReference>
<dbReference type="PANTHER" id="PTHR22826">
    <property type="entry name" value="RHO GUANINE EXCHANGE FACTOR-RELATED"/>
    <property type="match status" value="1"/>
</dbReference>
<dbReference type="InterPro" id="IPR001849">
    <property type="entry name" value="PH_domain"/>
</dbReference>
<dbReference type="Gene3D" id="1.20.900.10">
    <property type="entry name" value="Dbl homology (DH) domain"/>
    <property type="match status" value="1"/>
</dbReference>
<name>A0A8I6RAJ4_CIMLE</name>
<dbReference type="Pfam" id="PF00018">
    <property type="entry name" value="SH3_1"/>
    <property type="match status" value="1"/>
</dbReference>
<keyword evidence="1 3" id="KW-0728">SH3 domain</keyword>
<dbReference type="Gene3D" id="2.30.29.30">
    <property type="entry name" value="Pleckstrin-homology domain (PH domain)/Phosphotyrosine-binding domain (PTB)"/>
    <property type="match status" value="1"/>
</dbReference>
<feature type="compositionally biased region" description="Polar residues" evidence="4">
    <location>
        <begin position="139"/>
        <end position="160"/>
    </location>
</feature>
<dbReference type="KEGG" id="clec:106662213"/>
<dbReference type="GO" id="GO:0005085">
    <property type="term" value="F:guanyl-nucleotide exchange factor activity"/>
    <property type="evidence" value="ECO:0007669"/>
    <property type="project" value="UniProtKB-KW"/>
</dbReference>